<accession>A0ABU9H8G3</accession>
<evidence type="ECO:0000259" key="1">
    <source>
        <dbReference type="SMART" id="SM00953"/>
    </source>
</evidence>
<name>A0ABU9H8G3_9GAMM</name>
<keyword evidence="3" id="KW-1185">Reference proteome</keyword>
<dbReference type="RefSeq" id="WP_341626856.1">
    <property type="nucleotide sequence ID" value="NZ_JBAKBA010000004.1"/>
</dbReference>
<gene>
    <name evidence="2" type="ORF">V6255_03240</name>
</gene>
<protein>
    <submittedName>
        <fullName evidence="2">RES family NAD+ phosphorylase</fullName>
    </submittedName>
</protein>
<dbReference type="EMBL" id="JBAKBA010000004">
    <property type="protein sequence ID" value="MEL0658145.1"/>
    <property type="molecule type" value="Genomic_DNA"/>
</dbReference>
<dbReference type="Proteomes" id="UP001366060">
    <property type="component" value="Unassembled WGS sequence"/>
</dbReference>
<dbReference type="Pfam" id="PF08808">
    <property type="entry name" value="RES"/>
    <property type="match status" value="1"/>
</dbReference>
<comment type="caution">
    <text evidence="2">The sequence shown here is derived from an EMBL/GenBank/DDBJ whole genome shotgun (WGS) entry which is preliminary data.</text>
</comment>
<evidence type="ECO:0000313" key="2">
    <source>
        <dbReference type="EMBL" id="MEL0658145.1"/>
    </source>
</evidence>
<proteinExistence type="predicted"/>
<sequence length="239" mass="26684">MENKIAGFSEMSNFFNEISEHLRHENRFSLPENLQRTVDIFCEYHYKHAITIPTGGEYWRARINPMGKIDAYESSDIGAPPKGSASSGRINPPGIRYLYVASNKATAISEVRPWKGAMISVANFVLKEDVKIVDLVQDISLPASMESNSDAVIETLANDVILKSINAKYFSTPAHAHDDYAYLPSQYIAEKLKIMGIQGIKYPSVLSESGHNICLFLPDKAEFKISEVINVKGVSYTFK</sequence>
<dbReference type="SMART" id="SM00953">
    <property type="entry name" value="RES"/>
    <property type="match status" value="1"/>
</dbReference>
<reference evidence="2 3" key="1">
    <citation type="submission" date="2024-02" db="EMBL/GenBank/DDBJ databases">
        <title>Bacteria isolated from the canopy kelp, Nereocystis luetkeana.</title>
        <authorList>
            <person name="Pfister C.A."/>
            <person name="Younker I.T."/>
            <person name="Light S.H."/>
        </authorList>
    </citation>
    <scope>NUCLEOTIDE SEQUENCE [LARGE SCALE GENOMIC DNA]</scope>
    <source>
        <strain evidence="2 3">TI.2.07</strain>
    </source>
</reference>
<organism evidence="2 3">
    <name type="scientific">Psychromonas arctica</name>
    <dbReference type="NCBI Taxonomy" id="168275"/>
    <lineage>
        <taxon>Bacteria</taxon>
        <taxon>Pseudomonadati</taxon>
        <taxon>Pseudomonadota</taxon>
        <taxon>Gammaproteobacteria</taxon>
        <taxon>Alteromonadales</taxon>
        <taxon>Psychromonadaceae</taxon>
        <taxon>Psychromonas</taxon>
    </lineage>
</organism>
<evidence type="ECO:0000313" key="3">
    <source>
        <dbReference type="Proteomes" id="UP001366060"/>
    </source>
</evidence>
<dbReference type="InterPro" id="IPR014914">
    <property type="entry name" value="RES_dom"/>
</dbReference>
<feature type="domain" description="RES" evidence="1">
    <location>
        <begin position="73"/>
        <end position="227"/>
    </location>
</feature>